<dbReference type="RefSeq" id="WP_211531372.1">
    <property type="nucleotide sequence ID" value="NZ_JWHL01000016.1"/>
</dbReference>
<organism evidence="1 2">
    <name type="scientific">Methanocalculus chunghsingensis</name>
    <dbReference type="NCBI Taxonomy" id="156457"/>
    <lineage>
        <taxon>Archaea</taxon>
        <taxon>Methanobacteriati</taxon>
        <taxon>Methanobacteriota</taxon>
        <taxon>Stenosarchaea group</taxon>
        <taxon>Methanomicrobia</taxon>
        <taxon>Methanomicrobiales</taxon>
        <taxon>Methanocalculaceae</taxon>
        <taxon>Methanocalculus</taxon>
    </lineage>
</organism>
<dbReference type="AlphaFoldDB" id="A0A8J8B4R6"/>
<dbReference type="OrthoDB" id="139164at2157"/>
<keyword evidence="2" id="KW-1185">Reference proteome</keyword>
<evidence type="ECO:0000313" key="1">
    <source>
        <dbReference type="EMBL" id="MBR1369640.1"/>
    </source>
</evidence>
<dbReference type="InterPro" id="IPR012833">
    <property type="entry name" value="NrdD"/>
</dbReference>
<dbReference type="GO" id="GO:0008998">
    <property type="term" value="F:ribonucleoside-triphosphate reductase (thioredoxin) activity"/>
    <property type="evidence" value="ECO:0007669"/>
    <property type="project" value="InterPro"/>
</dbReference>
<dbReference type="SUPFAM" id="SSF51998">
    <property type="entry name" value="PFL-like glycyl radical enzymes"/>
    <property type="match status" value="1"/>
</dbReference>
<protein>
    <submittedName>
        <fullName evidence="1">Oxidoreductase</fullName>
    </submittedName>
</protein>
<dbReference type="GO" id="GO:0004748">
    <property type="term" value="F:ribonucleoside-diphosphate reductase activity, thioredoxin disulfide as acceptor"/>
    <property type="evidence" value="ECO:0007669"/>
    <property type="project" value="TreeGrafter"/>
</dbReference>
<dbReference type="PANTHER" id="PTHR21075:SF0">
    <property type="entry name" value="ANAEROBIC RIBONUCLEOSIDE-TRIPHOSPHATE REDUCTASE"/>
    <property type="match status" value="1"/>
</dbReference>
<dbReference type="EMBL" id="JWHL01000016">
    <property type="protein sequence ID" value="MBR1369640.1"/>
    <property type="molecule type" value="Genomic_DNA"/>
</dbReference>
<dbReference type="GO" id="GO:0031250">
    <property type="term" value="C:anaerobic ribonucleoside-triphosphate reductase complex"/>
    <property type="evidence" value="ECO:0007669"/>
    <property type="project" value="TreeGrafter"/>
</dbReference>
<sequence>MHLTEEQKKAIETYATLDDIPVEERRYKCHTCHHIVDEEPCPACGEAILQQMCPVDHCHCPHDIIESLAYCPLCGAAICPECGSHDVSQISRITGYLSDVGGWNAAKQQELKDRAHYDIG</sequence>
<accession>A0A8J8B4R6</accession>
<dbReference type="Proteomes" id="UP000730161">
    <property type="component" value="Unassembled WGS sequence"/>
</dbReference>
<reference evidence="1" key="1">
    <citation type="submission" date="2014-12" db="EMBL/GenBank/DDBJ databases">
        <authorList>
            <person name="Huang H.-H."/>
            <person name="Chen S.-C."/>
            <person name="Lai M.-C."/>
        </authorList>
    </citation>
    <scope>NUCLEOTIDE SEQUENCE</scope>
    <source>
        <strain evidence="1">K1F9705b</strain>
    </source>
</reference>
<dbReference type="Gene3D" id="3.20.70.20">
    <property type="match status" value="1"/>
</dbReference>
<proteinExistence type="predicted"/>
<name>A0A8J8B4R6_9EURY</name>
<dbReference type="PANTHER" id="PTHR21075">
    <property type="entry name" value="ANAEROBIC RIBONUCLEOSIDE-TRIPHOSPHATE REDUCTASE"/>
    <property type="match status" value="1"/>
</dbReference>
<comment type="caution">
    <text evidence="1">The sequence shown here is derived from an EMBL/GenBank/DDBJ whole genome shotgun (WGS) entry which is preliminary data.</text>
</comment>
<dbReference type="GO" id="GO:0009265">
    <property type="term" value="P:2'-deoxyribonucleotide biosynthetic process"/>
    <property type="evidence" value="ECO:0007669"/>
    <property type="project" value="TreeGrafter"/>
</dbReference>
<dbReference type="GO" id="GO:0006260">
    <property type="term" value="P:DNA replication"/>
    <property type="evidence" value="ECO:0007669"/>
    <property type="project" value="InterPro"/>
</dbReference>
<dbReference type="Pfam" id="PF13597">
    <property type="entry name" value="NRDD"/>
    <property type="match status" value="1"/>
</dbReference>
<gene>
    <name evidence="1" type="ORF">RJ53_09175</name>
</gene>
<evidence type="ECO:0000313" key="2">
    <source>
        <dbReference type="Proteomes" id="UP000730161"/>
    </source>
</evidence>